<reference evidence="1" key="1">
    <citation type="submission" date="2019-08" db="EMBL/GenBank/DDBJ databases">
        <authorList>
            <person name="Kucharzyk K."/>
            <person name="Murdoch R.W."/>
            <person name="Higgins S."/>
            <person name="Loffler F."/>
        </authorList>
    </citation>
    <scope>NUCLEOTIDE SEQUENCE</scope>
</reference>
<sequence>MTDSKGTELFCRSCGKVWEMTEFGELSAKSGETEFSHIPDWYEWQRAQVRKEIEQGSYSFSDKVIVRSLPNSEGYINLGIADFIHNMNGFSVKGEYNGKPFIMEKTPQSLYSCHIEYDYLGKYGDCVDLNTLCDTWYCYPQGERFSVTKIALATEEMYKYYKEKQR</sequence>
<gene>
    <name evidence="1" type="ORF">SDC9_200645</name>
</gene>
<comment type="caution">
    <text evidence="1">The sequence shown here is derived from an EMBL/GenBank/DDBJ whole genome shotgun (WGS) entry which is preliminary data.</text>
</comment>
<accession>A0A645IQ27</accession>
<dbReference type="EMBL" id="VSSQ01119644">
    <property type="protein sequence ID" value="MPN52982.1"/>
    <property type="molecule type" value="Genomic_DNA"/>
</dbReference>
<name>A0A645IQ27_9ZZZZ</name>
<dbReference type="AlphaFoldDB" id="A0A645IQ27"/>
<proteinExistence type="predicted"/>
<evidence type="ECO:0000313" key="1">
    <source>
        <dbReference type="EMBL" id="MPN52982.1"/>
    </source>
</evidence>
<protein>
    <submittedName>
        <fullName evidence="1">Uncharacterized protein</fullName>
    </submittedName>
</protein>
<organism evidence="1">
    <name type="scientific">bioreactor metagenome</name>
    <dbReference type="NCBI Taxonomy" id="1076179"/>
    <lineage>
        <taxon>unclassified sequences</taxon>
        <taxon>metagenomes</taxon>
        <taxon>ecological metagenomes</taxon>
    </lineage>
</organism>